<dbReference type="Proteomes" id="UP000681594">
    <property type="component" value="Unassembled WGS sequence"/>
</dbReference>
<dbReference type="RefSeq" id="WP_209377695.1">
    <property type="nucleotide sequence ID" value="NZ_JAGIZB010000001.1"/>
</dbReference>
<dbReference type="PANTHER" id="PTHR16943:SF8">
    <property type="entry name" value="2-METHYLCITRATE DEHYDRATASE"/>
    <property type="match status" value="1"/>
</dbReference>
<dbReference type="Pfam" id="PF03972">
    <property type="entry name" value="MmgE_PrpD_N"/>
    <property type="match status" value="1"/>
</dbReference>
<organism evidence="4 5">
    <name type="scientific">Pararoseomonas baculiformis</name>
    <dbReference type="NCBI Taxonomy" id="2820812"/>
    <lineage>
        <taxon>Bacteria</taxon>
        <taxon>Pseudomonadati</taxon>
        <taxon>Pseudomonadota</taxon>
        <taxon>Alphaproteobacteria</taxon>
        <taxon>Acetobacterales</taxon>
        <taxon>Acetobacteraceae</taxon>
        <taxon>Pararoseomonas</taxon>
    </lineage>
</organism>
<keyword evidence="5" id="KW-1185">Reference proteome</keyword>
<name>A0ABS4A960_9PROT</name>
<dbReference type="InterPro" id="IPR045336">
    <property type="entry name" value="MmgE_PrpD_N"/>
</dbReference>
<accession>A0ABS4A960</accession>
<dbReference type="PANTHER" id="PTHR16943">
    <property type="entry name" value="2-METHYLCITRATE DEHYDRATASE-RELATED"/>
    <property type="match status" value="1"/>
</dbReference>
<comment type="similarity">
    <text evidence="1">Belongs to the PrpD family.</text>
</comment>
<dbReference type="Pfam" id="PF19305">
    <property type="entry name" value="MmgE_PrpD_C"/>
    <property type="match status" value="1"/>
</dbReference>
<protein>
    <submittedName>
        <fullName evidence="4">MmgE/PrpD family protein</fullName>
    </submittedName>
</protein>
<evidence type="ECO:0000313" key="4">
    <source>
        <dbReference type="EMBL" id="MBP0443517.1"/>
    </source>
</evidence>
<proteinExistence type="inferred from homology"/>
<dbReference type="InterPro" id="IPR042183">
    <property type="entry name" value="MmgE/PrpD_sf_1"/>
</dbReference>
<dbReference type="InterPro" id="IPR005656">
    <property type="entry name" value="MmgE_PrpD"/>
</dbReference>
<feature type="domain" description="MmgE/PrpD N-terminal" evidence="2">
    <location>
        <begin position="8"/>
        <end position="240"/>
    </location>
</feature>
<evidence type="ECO:0000256" key="1">
    <source>
        <dbReference type="ARBA" id="ARBA00006174"/>
    </source>
</evidence>
<comment type="caution">
    <text evidence="4">The sequence shown here is derived from an EMBL/GenBank/DDBJ whole genome shotgun (WGS) entry which is preliminary data.</text>
</comment>
<dbReference type="InterPro" id="IPR045337">
    <property type="entry name" value="MmgE_PrpD_C"/>
</dbReference>
<dbReference type="SUPFAM" id="SSF103378">
    <property type="entry name" value="2-methylcitrate dehydratase PrpD"/>
    <property type="match status" value="1"/>
</dbReference>
<evidence type="ECO:0000259" key="2">
    <source>
        <dbReference type="Pfam" id="PF03972"/>
    </source>
</evidence>
<feature type="domain" description="MmgE/PrpD C-terminal" evidence="3">
    <location>
        <begin position="270"/>
        <end position="431"/>
    </location>
</feature>
<dbReference type="Gene3D" id="1.10.4100.10">
    <property type="entry name" value="2-methylcitrate dehydratase PrpD"/>
    <property type="match status" value="1"/>
</dbReference>
<sequence length="453" mass="47050">MSGSITRALGAFVSGLRPEAIPAEAASVARTGFVDCVGVMIAGRDEPVVGILRDTLGVAGPKGEAALTFGPLRAPAPEAAWINGTAAHALDYDDVALRGHPSTVLVPAILAEGEALGATGAEMVAAYVAGYEVWAELTAHDQDYHHEKGWHPTGVFGAVGAAAACARLRGLDADTAAQAIALGASQSAGLGANFGTMTKPFHAGRSAHAGVMAARLAGAGMTASLDAIEHPRGFLYAISPRGRTLNLDGPNPGFGSEFRILEHGLSIKKFPICYCGHRATDAMLALVARRPIRAEDVEAIEVVISRAHAAVLRNALPQTGLEAKFSAQFDMACALIAGKVGLVELSDGFVQRPDVQALMRRVTVIPTDEADPNLPGYAPADVVRVRLRSGEQIEESVRRARGHATLPLSDAELRAKFMDCLAAAGEGARAEALFERLNGIASLGAAKELARAA</sequence>
<evidence type="ECO:0000259" key="3">
    <source>
        <dbReference type="Pfam" id="PF19305"/>
    </source>
</evidence>
<dbReference type="EMBL" id="JAGIZB010000001">
    <property type="protein sequence ID" value="MBP0443517.1"/>
    <property type="molecule type" value="Genomic_DNA"/>
</dbReference>
<gene>
    <name evidence="4" type="ORF">J8J14_01885</name>
</gene>
<dbReference type="InterPro" id="IPR042188">
    <property type="entry name" value="MmgE/PrpD_sf_2"/>
</dbReference>
<reference evidence="4 5" key="1">
    <citation type="submission" date="2021-03" db="EMBL/GenBank/DDBJ databases">
        <authorList>
            <person name="So Y."/>
        </authorList>
    </citation>
    <scope>NUCLEOTIDE SEQUENCE [LARGE SCALE GENOMIC DNA]</scope>
    <source>
        <strain evidence="4 5">SSH11</strain>
    </source>
</reference>
<evidence type="ECO:0000313" key="5">
    <source>
        <dbReference type="Proteomes" id="UP000681594"/>
    </source>
</evidence>
<dbReference type="InterPro" id="IPR036148">
    <property type="entry name" value="MmgE/PrpD_sf"/>
</dbReference>
<dbReference type="Gene3D" id="3.30.1330.120">
    <property type="entry name" value="2-methylcitrate dehydratase PrpD"/>
    <property type="match status" value="1"/>
</dbReference>